<dbReference type="AlphaFoldDB" id="A0A517NEL6"/>
<dbReference type="GO" id="GO:0016887">
    <property type="term" value="F:ATP hydrolysis activity"/>
    <property type="evidence" value="ECO:0007669"/>
    <property type="project" value="InterPro"/>
</dbReference>
<name>A0A517NEL6_9BACT</name>
<evidence type="ECO:0000256" key="3">
    <source>
        <dbReference type="ARBA" id="ARBA00022741"/>
    </source>
</evidence>
<dbReference type="SMART" id="SM00382">
    <property type="entry name" value="AAA"/>
    <property type="match status" value="1"/>
</dbReference>
<keyword evidence="2" id="KW-0813">Transport</keyword>
<keyword evidence="6" id="KW-0378">Hydrolase</keyword>
<evidence type="ECO:0000256" key="2">
    <source>
        <dbReference type="ARBA" id="ARBA00022448"/>
    </source>
</evidence>
<dbReference type="OrthoDB" id="9795548at2"/>
<dbReference type="PANTHER" id="PTHR43335:SF4">
    <property type="entry name" value="ABC TRANSPORTER, ATP-BINDING PROTEIN"/>
    <property type="match status" value="1"/>
</dbReference>
<keyword evidence="3" id="KW-0547">Nucleotide-binding</keyword>
<dbReference type="KEGG" id="rlc:K227x_39610"/>
<evidence type="ECO:0000313" key="7">
    <source>
        <dbReference type="Proteomes" id="UP000318538"/>
    </source>
</evidence>
<sequence length="253" mass="27741">MSDNSPSPDTSVKAARPMIEAEGLSKFYGPFAAARDVTFSVREGELVAFLGPNGAGKSTTMKMLTGYIAPSEGTARIAGHNMMENRIEGSRHLGYLPENGPLYPEMTPLTMLEFFADARGMSKTLKKDRIEKVVDICDLSSVMYKAISKLSKGFKQRVGMSQALLHEPDVLILDEPTAGLDPNQIRGVRETMRRLSETKTILLSTHILQEVEAMADRVVMINEGRVVYDGDVAKLREIGSGDLDDAFHNLTTS</sequence>
<dbReference type="InterPro" id="IPR003439">
    <property type="entry name" value="ABC_transporter-like_ATP-bd"/>
</dbReference>
<dbReference type="EC" id="3.6.3.-" evidence="6"/>
<dbReference type="PROSITE" id="PS50893">
    <property type="entry name" value="ABC_TRANSPORTER_2"/>
    <property type="match status" value="1"/>
</dbReference>
<dbReference type="InterPro" id="IPR003593">
    <property type="entry name" value="AAA+_ATPase"/>
</dbReference>
<dbReference type="CDD" id="cd03230">
    <property type="entry name" value="ABC_DR_subfamily_A"/>
    <property type="match status" value="1"/>
</dbReference>
<protein>
    <submittedName>
        <fullName evidence="6">Putative ABC transporter ATP-binding protein YxlF</fullName>
        <ecNumber evidence="6">3.6.3.-</ecNumber>
    </submittedName>
</protein>
<gene>
    <name evidence="6" type="primary">yxlF_3</name>
    <name evidence="6" type="ORF">K227x_39610</name>
</gene>
<dbReference type="Gene3D" id="3.40.50.300">
    <property type="entry name" value="P-loop containing nucleotide triphosphate hydrolases"/>
    <property type="match status" value="1"/>
</dbReference>
<reference evidence="6 7" key="1">
    <citation type="submission" date="2019-02" db="EMBL/GenBank/DDBJ databases">
        <title>Deep-cultivation of Planctomycetes and their phenomic and genomic characterization uncovers novel biology.</title>
        <authorList>
            <person name="Wiegand S."/>
            <person name="Jogler M."/>
            <person name="Boedeker C."/>
            <person name="Pinto D."/>
            <person name="Vollmers J."/>
            <person name="Rivas-Marin E."/>
            <person name="Kohn T."/>
            <person name="Peeters S.H."/>
            <person name="Heuer A."/>
            <person name="Rast P."/>
            <person name="Oberbeckmann S."/>
            <person name="Bunk B."/>
            <person name="Jeske O."/>
            <person name="Meyerdierks A."/>
            <person name="Storesund J.E."/>
            <person name="Kallscheuer N."/>
            <person name="Luecker S."/>
            <person name="Lage O.M."/>
            <person name="Pohl T."/>
            <person name="Merkel B.J."/>
            <person name="Hornburger P."/>
            <person name="Mueller R.-W."/>
            <person name="Bruemmer F."/>
            <person name="Labrenz M."/>
            <person name="Spormann A.M."/>
            <person name="Op den Camp H."/>
            <person name="Overmann J."/>
            <person name="Amann R."/>
            <person name="Jetten M.S.M."/>
            <person name="Mascher T."/>
            <person name="Medema M.H."/>
            <person name="Devos D.P."/>
            <person name="Kaster A.-K."/>
            <person name="Ovreas L."/>
            <person name="Rohde M."/>
            <person name="Galperin M.Y."/>
            <person name="Jogler C."/>
        </authorList>
    </citation>
    <scope>NUCLEOTIDE SEQUENCE [LARGE SCALE GENOMIC DNA]</scope>
    <source>
        <strain evidence="6 7">K22_7</strain>
    </source>
</reference>
<evidence type="ECO:0000259" key="5">
    <source>
        <dbReference type="PROSITE" id="PS50893"/>
    </source>
</evidence>
<dbReference type="RefSeq" id="WP_145171766.1">
    <property type="nucleotide sequence ID" value="NZ_CP036525.1"/>
</dbReference>
<evidence type="ECO:0000256" key="4">
    <source>
        <dbReference type="ARBA" id="ARBA00022840"/>
    </source>
</evidence>
<proteinExistence type="inferred from homology"/>
<dbReference type="SUPFAM" id="SSF52540">
    <property type="entry name" value="P-loop containing nucleoside triphosphate hydrolases"/>
    <property type="match status" value="1"/>
</dbReference>
<dbReference type="Proteomes" id="UP000318538">
    <property type="component" value="Chromosome"/>
</dbReference>
<keyword evidence="4 6" id="KW-0067">ATP-binding</keyword>
<dbReference type="GO" id="GO:0005524">
    <property type="term" value="F:ATP binding"/>
    <property type="evidence" value="ECO:0007669"/>
    <property type="project" value="UniProtKB-KW"/>
</dbReference>
<organism evidence="6 7">
    <name type="scientific">Rubripirellula lacrimiformis</name>
    <dbReference type="NCBI Taxonomy" id="1930273"/>
    <lineage>
        <taxon>Bacteria</taxon>
        <taxon>Pseudomonadati</taxon>
        <taxon>Planctomycetota</taxon>
        <taxon>Planctomycetia</taxon>
        <taxon>Pirellulales</taxon>
        <taxon>Pirellulaceae</taxon>
        <taxon>Rubripirellula</taxon>
    </lineage>
</organism>
<keyword evidence="7" id="KW-1185">Reference proteome</keyword>
<dbReference type="InterPro" id="IPR027417">
    <property type="entry name" value="P-loop_NTPase"/>
</dbReference>
<comment type="similarity">
    <text evidence="1">Belongs to the ABC transporter superfamily.</text>
</comment>
<dbReference type="EMBL" id="CP036525">
    <property type="protein sequence ID" value="QDT05560.1"/>
    <property type="molecule type" value="Genomic_DNA"/>
</dbReference>
<accession>A0A517NEL6</accession>
<feature type="domain" description="ABC transporter" evidence="5">
    <location>
        <begin position="19"/>
        <end position="248"/>
    </location>
</feature>
<evidence type="ECO:0000313" key="6">
    <source>
        <dbReference type="EMBL" id="QDT05560.1"/>
    </source>
</evidence>
<dbReference type="Pfam" id="PF00005">
    <property type="entry name" value="ABC_tran"/>
    <property type="match status" value="1"/>
</dbReference>
<dbReference type="PANTHER" id="PTHR43335">
    <property type="entry name" value="ABC TRANSPORTER, ATP-BINDING PROTEIN"/>
    <property type="match status" value="1"/>
</dbReference>
<evidence type="ECO:0000256" key="1">
    <source>
        <dbReference type="ARBA" id="ARBA00005417"/>
    </source>
</evidence>